<name>A0AAX4G6X0_9CAUD</name>
<dbReference type="EMBL" id="OR575930">
    <property type="protein sequence ID" value="WOZ57593.1"/>
    <property type="molecule type" value="Genomic_DNA"/>
</dbReference>
<proteinExistence type="predicted"/>
<organism evidence="1 2">
    <name type="scientific">Pseudomonas phage vB_PseuGesM_254</name>
    <dbReference type="NCBI Taxonomy" id="3092638"/>
    <lineage>
        <taxon>Viruses</taxon>
        <taxon>Duplodnaviria</taxon>
        <taxon>Heunggongvirae</taxon>
        <taxon>Uroviricota</taxon>
        <taxon>Caudoviricetes</taxon>
        <taxon>Vandenendeviridae</taxon>
        <taxon>Chemalvirus</taxon>
        <taxon>Chemalvirus PseuGes254</taxon>
    </lineage>
</organism>
<evidence type="ECO:0000313" key="1">
    <source>
        <dbReference type="EMBL" id="WOZ57593.1"/>
    </source>
</evidence>
<keyword evidence="2" id="KW-1185">Reference proteome</keyword>
<accession>A0AAX4G6X0</accession>
<dbReference type="Proteomes" id="UP001305174">
    <property type="component" value="Segment"/>
</dbReference>
<protein>
    <submittedName>
        <fullName evidence="1">Uncharacterized protein</fullName>
    </submittedName>
</protein>
<evidence type="ECO:0000313" key="2">
    <source>
        <dbReference type="Proteomes" id="UP001305174"/>
    </source>
</evidence>
<sequence>MSKLPTKGIALGFIMAVAAFNTQAATSDYRVTEFPNGVVCYKAVSVAPSCVYVPNTTPQPTLEEEKKVRKGFKEAIQDGQQYASQLDELLETMQTK</sequence>
<reference evidence="2" key="1">
    <citation type="submission" date="2024-05" db="EMBL/GenBank/DDBJ databases">
        <authorList>
            <person name="Tikunov A.Y."/>
            <person name="Morozova V.V."/>
            <person name="Kozlova Y.N."/>
            <person name="Tikunova N.V."/>
            <person name="Babkin I.V."/>
        </authorList>
    </citation>
    <scope>NUCLEOTIDE SEQUENCE [LARGE SCALE GENOMIC DNA]</scope>
</reference>